<keyword evidence="6" id="KW-0483">Metalloprotease inhibitor</keyword>
<dbReference type="Pfam" id="PF13895">
    <property type="entry name" value="Ig_2"/>
    <property type="match status" value="1"/>
</dbReference>
<keyword evidence="2" id="KW-0812">Transmembrane</keyword>
<dbReference type="PANTHER" id="PTHR11738:SF186">
    <property type="entry name" value="OSTEOCLAST-ASSOCIATED IMMUNOGLOBULIN-LIKE RECEPTOR"/>
    <property type="match status" value="1"/>
</dbReference>
<keyword evidence="5" id="KW-1185">Reference proteome</keyword>
<dbReference type="GeneID" id="115458116"/>
<dbReference type="Proteomes" id="UP000515156">
    <property type="component" value="Chromosome 14"/>
</dbReference>
<protein>
    <submittedName>
        <fullName evidence="6">Venom metalloproteinase inhibitor DM43-like isoform X2</fullName>
    </submittedName>
</protein>
<keyword evidence="1" id="KW-1015">Disulfide bond</keyword>
<dbReference type="PROSITE" id="PS50835">
    <property type="entry name" value="IG_LIKE"/>
    <property type="match status" value="1"/>
</dbReference>
<dbReference type="GO" id="GO:0030414">
    <property type="term" value="F:peptidase inhibitor activity"/>
    <property type="evidence" value="ECO:0007669"/>
    <property type="project" value="UniProtKB-KW"/>
</dbReference>
<proteinExistence type="predicted"/>
<feature type="transmembrane region" description="Helical" evidence="2">
    <location>
        <begin position="234"/>
        <end position="257"/>
    </location>
</feature>
<evidence type="ECO:0000313" key="5">
    <source>
        <dbReference type="Proteomes" id="UP000515156"/>
    </source>
</evidence>
<dbReference type="Gene3D" id="2.60.40.10">
    <property type="entry name" value="Immunoglobulins"/>
    <property type="match status" value="2"/>
</dbReference>
<keyword evidence="6" id="KW-0481">Metalloenzyme inhibitor</keyword>
<evidence type="ECO:0000256" key="2">
    <source>
        <dbReference type="SAM" id="Phobius"/>
    </source>
</evidence>
<dbReference type="GO" id="GO:0002764">
    <property type="term" value="P:immune response-regulating signaling pathway"/>
    <property type="evidence" value="ECO:0007669"/>
    <property type="project" value="TreeGrafter"/>
</dbReference>
<organism evidence="5 6">
    <name type="scientific">Microcaecilia unicolor</name>
    <dbReference type="NCBI Taxonomy" id="1415580"/>
    <lineage>
        <taxon>Eukaryota</taxon>
        <taxon>Metazoa</taxon>
        <taxon>Chordata</taxon>
        <taxon>Craniata</taxon>
        <taxon>Vertebrata</taxon>
        <taxon>Euteleostomi</taxon>
        <taxon>Amphibia</taxon>
        <taxon>Gymnophiona</taxon>
        <taxon>Siphonopidae</taxon>
        <taxon>Microcaecilia</taxon>
    </lineage>
</organism>
<keyword evidence="2" id="KW-1133">Transmembrane helix</keyword>
<dbReference type="InterPro" id="IPR007110">
    <property type="entry name" value="Ig-like_dom"/>
</dbReference>
<evidence type="ECO:0000256" key="1">
    <source>
        <dbReference type="ARBA" id="ARBA00023157"/>
    </source>
</evidence>
<dbReference type="RefSeq" id="XP_030043817.1">
    <property type="nucleotide sequence ID" value="XM_030187957.1"/>
</dbReference>
<feature type="domain" description="Ig-like" evidence="4">
    <location>
        <begin position="120"/>
        <end position="187"/>
    </location>
</feature>
<reference evidence="6" key="1">
    <citation type="submission" date="2025-08" db="UniProtKB">
        <authorList>
            <consortium name="RefSeq"/>
        </authorList>
    </citation>
    <scope>IDENTIFICATION</scope>
</reference>
<dbReference type="InterPro" id="IPR050412">
    <property type="entry name" value="Ig-like_Receptors_ImmuneReg"/>
</dbReference>
<keyword evidence="2" id="KW-0472">Membrane</keyword>
<evidence type="ECO:0000313" key="6">
    <source>
        <dbReference type="RefSeq" id="XP_030043817.1"/>
    </source>
</evidence>
<evidence type="ECO:0000256" key="3">
    <source>
        <dbReference type="SAM" id="SignalP"/>
    </source>
</evidence>
<feature type="signal peptide" evidence="3">
    <location>
        <begin position="1"/>
        <end position="24"/>
    </location>
</feature>
<dbReference type="SUPFAM" id="SSF48726">
    <property type="entry name" value="Immunoglobulin"/>
    <property type="match status" value="2"/>
</dbReference>
<evidence type="ECO:0000259" key="4">
    <source>
        <dbReference type="PROSITE" id="PS50835"/>
    </source>
</evidence>
<dbReference type="AlphaFoldDB" id="A0A6P7WKG2"/>
<keyword evidence="6" id="KW-0646">Protease inhibitor</keyword>
<dbReference type="InterPro" id="IPR036179">
    <property type="entry name" value="Ig-like_dom_sf"/>
</dbReference>
<feature type="chain" id="PRO_5027732714" evidence="3">
    <location>
        <begin position="25"/>
        <end position="272"/>
    </location>
</feature>
<keyword evidence="3" id="KW-0732">Signal</keyword>
<sequence>MIPLIATILACISASCLLTVEVVGDSPAAPSIVFEPEFTVYIINADHVILRCVAPSPSKVGKYLFYHDGALRKNVTENVHSIAPVIQDSRGSYFCVYYTLDGNMSLESAIRTLRVIDPLPAPLLSIDPVPAIAGVQVTVTCEAASASTVNGYRFYKDGREITEPQGSTQDTYILNNFSGADQGSYFCLYWRNTSGREIRSPESPKLRLNSEGNISESKPSIITDETSSSPSVTIVYLFFFGGKLFVFIVVLLVFGCCQIHQNRKMKTQRQDQ</sequence>
<dbReference type="InterPro" id="IPR013783">
    <property type="entry name" value="Ig-like_fold"/>
</dbReference>
<gene>
    <name evidence="6" type="primary">LOC115458116</name>
</gene>
<dbReference type="PANTHER" id="PTHR11738">
    <property type="entry name" value="MHC CLASS I NK CELL RECEPTOR"/>
    <property type="match status" value="1"/>
</dbReference>
<accession>A0A6P7WKG2</accession>
<name>A0A6P7WKG2_9AMPH</name>